<keyword evidence="3 5" id="KW-0697">Rotamase</keyword>
<dbReference type="InterPro" id="IPR048261">
    <property type="entry name" value="SlpA/SlyD-like_ins_sf"/>
</dbReference>
<dbReference type="InterPro" id="IPR046357">
    <property type="entry name" value="PPIase_dom_sf"/>
</dbReference>
<dbReference type="InterPro" id="IPR001179">
    <property type="entry name" value="PPIase_FKBP_dom"/>
</dbReference>
<comment type="similarity">
    <text evidence="2 6">Belongs to the FKBP-type PPIase family.</text>
</comment>
<gene>
    <name evidence="8" type="ORF">AX660_17550</name>
</gene>
<evidence type="ECO:0000259" key="7">
    <source>
        <dbReference type="PROSITE" id="PS50059"/>
    </source>
</evidence>
<dbReference type="STRING" id="1799789.AX660_17550"/>
<dbReference type="Gene3D" id="3.10.50.40">
    <property type="match status" value="1"/>
</dbReference>
<dbReference type="PANTHER" id="PTHR47861:SF4">
    <property type="entry name" value="FKBP-TYPE 16 KDA PEPTIDYL-PROLYL CIS-TRANS ISOMERASE"/>
    <property type="match status" value="1"/>
</dbReference>
<comment type="catalytic activity">
    <reaction evidence="1 5 6">
        <text>[protein]-peptidylproline (omega=180) = [protein]-peptidylproline (omega=0)</text>
        <dbReference type="Rhea" id="RHEA:16237"/>
        <dbReference type="Rhea" id="RHEA-COMP:10747"/>
        <dbReference type="Rhea" id="RHEA-COMP:10748"/>
        <dbReference type="ChEBI" id="CHEBI:83833"/>
        <dbReference type="ChEBI" id="CHEBI:83834"/>
        <dbReference type="EC" id="5.2.1.8"/>
    </reaction>
</comment>
<dbReference type="AlphaFoldDB" id="A0A135ZYZ3"/>
<proteinExistence type="inferred from homology"/>
<dbReference type="SUPFAM" id="SSF54534">
    <property type="entry name" value="FKBP-like"/>
    <property type="match status" value="1"/>
</dbReference>
<sequence length="158" mass="16793">MTDVAQFVNEQSIAIIESGSEVVLHFDLKLADGSAADSTRVNNKPAKLVIGDGNLTPSFEACLLGLKCGDKKSFTLAPRDAFGLPNPDNIYHMDRSKFGVDAPAEEGMIIAFTQPDGSELPGIIRSVAGDSVTVDFNHPLAGQQITFDVEILSVNLSS</sequence>
<dbReference type="OrthoDB" id="9808891at2"/>
<name>A0A135ZYZ3_9ALTE</name>
<dbReference type="PANTHER" id="PTHR47861">
    <property type="entry name" value="FKBP-TYPE PEPTIDYL-PROLYL CIS-TRANS ISOMERASE SLYD"/>
    <property type="match status" value="1"/>
</dbReference>
<evidence type="ECO:0000256" key="5">
    <source>
        <dbReference type="PROSITE-ProRule" id="PRU00277"/>
    </source>
</evidence>
<keyword evidence="4 5" id="KW-0413">Isomerase</keyword>
<comment type="caution">
    <text evidence="8">The sequence shown here is derived from an EMBL/GenBank/DDBJ whole genome shotgun (WGS) entry which is preliminary data.</text>
</comment>
<evidence type="ECO:0000256" key="2">
    <source>
        <dbReference type="ARBA" id="ARBA00006577"/>
    </source>
</evidence>
<dbReference type="EMBL" id="LSNE01000007">
    <property type="protein sequence ID" value="KXI28184.1"/>
    <property type="molecule type" value="Genomic_DNA"/>
</dbReference>
<dbReference type="Proteomes" id="UP000070299">
    <property type="component" value="Unassembled WGS sequence"/>
</dbReference>
<evidence type="ECO:0000313" key="9">
    <source>
        <dbReference type="Proteomes" id="UP000070299"/>
    </source>
</evidence>
<feature type="domain" description="PPIase FKBP-type" evidence="7">
    <location>
        <begin position="19"/>
        <end position="83"/>
    </location>
</feature>
<evidence type="ECO:0000256" key="3">
    <source>
        <dbReference type="ARBA" id="ARBA00023110"/>
    </source>
</evidence>
<dbReference type="EC" id="5.2.1.8" evidence="6"/>
<dbReference type="NCBIfam" id="NF011676">
    <property type="entry name" value="PRK15095.1"/>
    <property type="match status" value="1"/>
</dbReference>
<evidence type="ECO:0000313" key="8">
    <source>
        <dbReference type="EMBL" id="KXI28184.1"/>
    </source>
</evidence>
<evidence type="ECO:0000256" key="1">
    <source>
        <dbReference type="ARBA" id="ARBA00000971"/>
    </source>
</evidence>
<dbReference type="Pfam" id="PF00254">
    <property type="entry name" value="FKBP_C"/>
    <property type="match status" value="1"/>
</dbReference>
<keyword evidence="9" id="KW-1185">Reference proteome</keyword>
<dbReference type="GO" id="GO:0003755">
    <property type="term" value="F:peptidyl-prolyl cis-trans isomerase activity"/>
    <property type="evidence" value="ECO:0007669"/>
    <property type="project" value="UniProtKB-UniRule"/>
</dbReference>
<dbReference type="PROSITE" id="PS50059">
    <property type="entry name" value="FKBP_PPIASE"/>
    <property type="match status" value="1"/>
</dbReference>
<protein>
    <recommendedName>
        <fullName evidence="6">Peptidyl-prolyl cis-trans isomerase</fullName>
        <ecNumber evidence="6">5.2.1.8</ecNumber>
    </recommendedName>
</protein>
<evidence type="ECO:0000256" key="4">
    <source>
        <dbReference type="ARBA" id="ARBA00023235"/>
    </source>
</evidence>
<dbReference type="RefSeq" id="WP_068378238.1">
    <property type="nucleotide sequence ID" value="NZ_LSNE01000007.1"/>
</dbReference>
<reference evidence="9" key="1">
    <citation type="submission" date="2016-02" db="EMBL/GenBank/DDBJ databases">
        <authorList>
            <person name="Schultz-Johansen M."/>
            <person name="Glaring M.A."/>
            <person name="Bech P.K."/>
            <person name="Stougaard P."/>
        </authorList>
    </citation>
    <scope>NUCLEOTIDE SEQUENCE [LARGE SCALE GENOMIC DNA]</scope>
    <source>
        <strain evidence="9">S66</strain>
    </source>
</reference>
<accession>A0A135ZYZ3</accession>
<dbReference type="Gene3D" id="2.40.10.330">
    <property type="match status" value="1"/>
</dbReference>
<organism evidence="8 9">
    <name type="scientific">Paraglaciecola hydrolytica</name>
    <dbReference type="NCBI Taxonomy" id="1799789"/>
    <lineage>
        <taxon>Bacteria</taxon>
        <taxon>Pseudomonadati</taxon>
        <taxon>Pseudomonadota</taxon>
        <taxon>Gammaproteobacteria</taxon>
        <taxon>Alteromonadales</taxon>
        <taxon>Alteromonadaceae</taxon>
        <taxon>Paraglaciecola</taxon>
    </lineage>
</organism>
<evidence type="ECO:0000256" key="6">
    <source>
        <dbReference type="RuleBase" id="RU003915"/>
    </source>
</evidence>